<dbReference type="CDD" id="cd07377">
    <property type="entry name" value="WHTH_GntR"/>
    <property type="match status" value="1"/>
</dbReference>
<evidence type="ECO:0000313" key="5">
    <source>
        <dbReference type="EMBL" id="CUN48781.1"/>
    </source>
</evidence>
<dbReference type="PROSITE" id="PS50949">
    <property type="entry name" value="HTH_GNTR"/>
    <property type="match status" value="1"/>
</dbReference>
<dbReference type="Pfam" id="PF00392">
    <property type="entry name" value="GntR"/>
    <property type="match status" value="1"/>
</dbReference>
<dbReference type="Proteomes" id="UP000095645">
    <property type="component" value="Unassembled WGS sequence"/>
</dbReference>
<dbReference type="SMART" id="SM00345">
    <property type="entry name" value="HTH_GNTR"/>
    <property type="match status" value="1"/>
</dbReference>
<dbReference type="InterPro" id="IPR036390">
    <property type="entry name" value="WH_DNA-bd_sf"/>
</dbReference>
<dbReference type="AlphaFoldDB" id="A0A173XAK7"/>
<dbReference type="GO" id="GO:0003700">
    <property type="term" value="F:DNA-binding transcription factor activity"/>
    <property type="evidence" value="ECO:0007669"/>
    <property type="project" value="InterPro"/>
</dbReference>
<proteinExistence type="predicted"/>
<dbReference type="Pfam" id="PF07729">
    <property type="entry name" value="FCD"/>
    <property type="match status" value="1"/>
</dbReference>
<dbReference type="InterPro" id="IPR008920">
    <property type="entry name" value="TF_FadR/GntR_C"/>
</dbReference>
<protein>
    <submittedName>
        <fullName evidence="5">HTH-type transcriptional regulator mcbR</fullName>
    </submittedName>
</protein>
<keyword evidence="3" id="KW-0804">Transcription</keyword>
<name>A0A173XAK7_9FIRM</name>
<dbReference type="RefSeq" id="WP_055057288.1">
    <property type="nucleotide sequence ID" value="NZ_CYZP01000002.1"/>
</dbReference>
<keyword evidence="2" id="KW-0238">DNA-binding</keyword>
<organism evidence="5 6">
    <name type="scientific">Blautia obeum</name>
    <dbReference type="NCBI Taxonomy" id="40520"/>
    <lineage>
        <taxon>Bacteria</taxon>
        <taxon>Bacillati</taxon>
        <taxon>Bacillota</taxon>
        <taxon>Clostridia</taxon>
        <taxon>Lachnospirales</taxon>
        <taxon>Lachnospiraceae</taxon>
        <taxon>Blautia</taxon>
    </lineage>
</organism>
<evidence type="ECO:0000256" key="2">
    <source>
        <dbReference type="ARBA" id="ARBA00023125"/>
    </source>
</evidence>
<dbReference type="EMBL" id="CYZP01000002">
    <property type="protein sequence ID" value="CUN48781.1"/>
    <property type="molecule type" value="Genomic_DNA"/>
</dbReference>
<evidence type="ECO:0000313" key="6">
    <source>
        <dbReference type="Proteomes" id="UP000095645"/>
    </source>
</evidence>
<dbReference type="SMART" id="SM00895">
    <property type="entry name" value="FCD"/>
    <property type="match status" value="1"/>
</dbReference>
<accession>A0A173XAK7</accession>
<dbReference type="PANTHER" id="PTHR43537">
    <property type="entry name" value="TRANSCRIPTIONAL REGULATOR, GNTR FAMILY"/>
    <property type="match status" value="1"/>
</dbReference>
<evidence type="ECO:0000256" key="1">
    <source>
        <dbReference type="ARBA" id="ARBA00023015"/>
    </source>
</evidence>
<keyword evidence="1" id="KW-0805">Transcription regulation</keyword>
<dbReference type="Gene3D" id="1.10.10.10">
    <property type="entry name" value="Winged helix-like DNA-binding domain superfamily/Winged helix DNA-binding domain"/>
    <property type="match status" value="1"/>
</dbReference>
<dbReference type="Gene3D" id="1.20.120.530">
    <property type="entry name" value="GntR ligand-binding domain-like"/>
    <property type="match status" value="1"/>
</dbReference>
<sequence length="238" mass="27401">MKNGEKKILSEKVADMLRAKIINGELQADSRIIESDVAKCMEVSRGPVREALKILEFEGLVTYESNKGCRVTNLSMEDAYEVFFLRGNLEIMALRQAGGRLPDTSLLTMRSYLEGMERAQKDKNLLQMVQMDELFHREIVSAGNMKRLVRMWESLSPLNGAMFLKVNDTFELREGETAEEIFGNYRRGDNYEAHKLLLEKLSGIDLESAVLCLRNHYVQTGERIYKIESRRRLLKKTL</sequence>
<dbReference type="InterPro" id="IPR036388">
    <property type="entry name" value="WH-like_DNA-bd_sf"/>
</dbReference>
<gene>
    <name evidence="5" type="primary">mcbR</name>
    <name evidence="5" type="ORF">ERS852476_00262</name>
</gene>
<reference evidence="5 6" key="1">
    <citation type="submission" date="2015-09" db="EMBL/GenBank/DDBJ databases">
        <authorList>
            <consortium name="Pathogen Informatics"/>
        </authorList>
    </citation>
    <scope>NUCLEOTIDE SEQUENCE [LARGE SCALE GENOMIC DNA]</scope>
    <source>
        <strain evidence="5 6">2789STDY5834861</strain>
    </source>
</reference>
<evidence type="ECO:0000256" key="3">
    <source>
        <dbReference type="ARBA" id="ARBA00023163"/>
    </source>
</evidence>
<dbReference type="InterPro" id="IPR011711">
    <property type="entry name" value="GntR_C"/>
</dbReference>
<dbReference type="SUPFAM" id="SSF48008">
    <property type="entry name" value="GntR ligand-binding domain-like"/>
    <property type="match status" value="1"/>
</dbReference>
<dbReference type="PANTHER" id="PTHR43537:SF24">
    <property type="entry name" value="GLUCONATE OPERON TRANSCRIPTIONAL REPRESSOR"/>
    <property type="match status" value="1"/>
</dbReference>
<dbReference type="SUPFAM" id="SSF46785">
    <property type="entry name" value="Winged helix' DNA-binding domain"/>
    <property type="match status" value="1"/>
</dbReference>
<evidence type="ECO:0000259" key="4">
    <source>
        <dbReference type="PROSITE" id="PS50949"/>
    </source>
</evidence>
<dbReference type="InterPro" id="IPR000524">
    <property type="entry name" value="Tscrpt_reg_HTH_GntR"/>
</dbReference>
<feature type="domain" description="HTH gntR-type" evidence="4">
    <location>
        <begin position="7"/>
        <end position="74"/>
    </location>
</feature>
<dbReference type="GO" id="GO:0003677">
    <property type="term" value="F:DNA binding"/>
    <property type="evidence" value="ECO:0007669"/>
    <property type="project" value="UniProtKB-KW"/>
</dbReference>